<keyword evidence="4" id="KW-1134">Transmembrane beta strand</keyword>
<evidence type="ECO:0000256" key="9">
    <source>
        <dbReference type="ARBA" id="ARBA00023237"/>
    </source>
</evidence>
<evidence type="ECO:0000256" key="4">
    <source>
        <dbReference type="ARBA" id="ARBA00022452"/>
    </source>
</evidence>
<protein>
    <submittedName>
        <fullName evidence="12">Carbohydrate porin</fullName>
    </submittedName>
</protein>
<dbReference type="SUPFAM" id="SSF56935">
    <property type="entry name" value="Porins"/>
    <property type="match status" value="1"/>
</dbReference>
<proteinExistence type="inferred from homology"/>
<keyword evidence="7" id="KW-0626">Porin</keyword>
<comment type="similarity">
    <text evidence="2">Belongs to the porin LamB (TC 1.B.3) family.</text>
</comment>
<evidence type="ECO:0000256" key="11">
    <source>
        <dbReference type="SAM" id="SignalP"/>
    </source>
</evidence>
<evidence type="ECO:0000313" key="12">
    <source>
        <dbReference type="EMBL" id="WPC76633.1"/>
    </source>
</evidence>
<evidence type="ECO:0000313" key="13">
    <source>
        <dbReference type="Proteomes" id="UP001304071"/>
    </source>
</evidence>
<accession>A0ABZ0QJE6</accession>
<dbReference type="InterPro" id="IPR050286">
    <property type="entry name" value="G_neg_Bact_CarbUptk_Porin"/>
</dbReference>
<feature type="signal peptide" evidence="11">
    <location>
        <begin position="1"/>
        <end position="29"/>
    </location>
</feature>
<dbReference type="InterPro" id="IPR003192">
    <property type="entry name" value="Porin_LamB"/>
</dbReference>
<keyword evidence="9" id="KW-0998">Cell outer membrane</keyword>
<keyword evidence="13" id="KW-1185">Reference proteome</keyword>
<reference evidence="12 13" key="1">
    <citation type="submission" date="2023-11" db="EMBL/GenBank/DDBJ databases">
        <title>Plant-associative lifestyle of Vibrio porteresiae and its evolutionary dynamics.</title>
        <authorList>
            <person name="Rameshkumar N."/>
            <person name="Kirti K."/>
        </authorList>
    </citation>
    <scope>NUCLEOTIDE SEQUENCE [LARGE SCALE GENOMIC DNA]</scope>
    <source>
        <strain evidence="12 13">MSSRF30</strain>
    </source>
</reference>
<evidence type="ECO:0000256" key="8">
    <source>
        <dbReference type="ARBA" id="ARBA00023136"/>
    </source>
</evidence>
<evidence type="ECO:0000256" key="1">
    <source>
        <dbReference type="ARBA" id="ARBA00004571"/>
    </source>
</evidence>
<evidence type="ECO:0000256" key="6">
    <source>
        <dbReference type="ARBA" id="ARBA00023065"/>
    </source>
</evidence>
<feature type="region of interest" description="Disordered" evidence="10">
    <location>
        <begin position="60"/>
        <end position="80"/>
    </location>
</feature>
<feature type="chain" id="PRO_5045820137" evidence="11">
    <location>
        <begin position="30"/>
        <end position="507"/>
    </location>
</feature>
<dbReference type="RefSeq" id="WP_261897035.1">
    <property type="nucleotide sequence ID" value="NZ_AP024896.1"/>
</dbReference>
<dbReference type="Proteomes" id="UP001304071">
    <property type="component" value="Chromosome 2"/>
</dbReference>
<evidence type="ECO:0000256" key="5">
    <source>
        <dbReference type="ARBA" id="ARBA00022692"/>
    </source>
</evidence>
<keyword evidence="5" id="KW-0812">Transmembrane</keyword>
<organism evidence="12 13">
    <name type="scientific">Vibrio porteresiae DSM 19223</name>
    <dbReference type="NCBI Taxonomy" id="1123496"/>
    <lineage>
        <taxon>Bacteria</taxon>
        <taxon>Pseudomonadati</taxon>
        <taxon>Pseudomonadota</taxon>
        <taxon>Gammaproteobacteria</taxon>
        <taxon>Vibrionales</taxon>
        <taxon>Vibrionaceae</taxon>
        <taxon>Vibrio</taxon>
    </lineage>
</organism>
<comment type="subcellular location">
    <subcellularLocation>
        <location evidence="1">Cell outer membrane</location>
        <topology evidence="1">Multi-pass membrane protein</topology>
    </subcellularLocation>
</comment>
<keyword evidence="3" id="KW-0813">Transport</keyword>
<dbReference type="PANTHER" id="PTHR38762:SF1">
    <property type="entry name" value="CRYPTIC OUTER MEMBRANE PORIN BGLH-RELATED"/>
    <property type="match status" value="1"/>
</dbReference>
<sequence length="507" mass="57683">MSYKQNIITQKMITAGLVASLAASNYAFSAPSDISKEEFEQLKTQLLQTQTHLAELEAKLNAKPENKPYDLPPSTESVQKKREDVNSTFNYSGYFRAGIAGSNKGGPERYAPGSLGRLGNEYNGAYDLIFSERAYEKEDRWVDAIIMIDGNTGLENNGEVVGNPENTDDYFQFLDMYVRAKNFIPVLPESELWIGRHNLAGTDVQMLDFKSYRVNSGAGVGIDKIQLDNGMLDVAILREDFNLKYRDDSNTSQKDSLNTYTAHLNWHDIELSPQNHLALTAKYQFTNKTPDVKQRVRAGTYAAPKDAYVLTGILDHQYEGGGFHQYQLQYATNSIASSFGLILESHPDFGIQNDYLGKHTNGDAVRFISQGERYFLDKQYIVAHAMIMTYGQDIYNYDLQKANTDLLSYRFVVRPAYIWSEFNQTGFELGYFHQTVRESGDNYYESAYKITAFHTIKVDTSMLGSRPEFRFFTTYIDNTENGVTGHYFANHSNEQLSFGVQAEIWWR</sequence>
<name>A0ABZ0QJE6_9VIBR</name>
<dbReference type="Gene3D" id="2.40.170.10">
    <property type="entry name" value="Porin, LamB type"/>
    <property type="match status" value="1"/>
</dbReference>
<gene>
    <name evidence="12" type="ORF">R8Z52_19075</name>
</gene>
<dbReference type="PANTHER" id="PTHR38762">
    <property type="entry name" value="CRYPTIC OUTER MEMBRANE PORIN BGLH-RELATED"/>
    <property type="match status" value="1"/>
</dbReference>
<evidence type="ECO:0000256" key="2">
    <source>
        <dbReference type="ARBA" id="ARBA00007055"/>
    </source>
</evidence>
<evidence type="ECO:0000256" key="10">
    <source>
        <dbReference type="SAM" id="MobiDB-lite"/>
    </source>
</evidence>
<dbReference type="Pfam" id="PF02264">
    <property type="entry name" value="LamB"/>
    <property type="match status" value="1"/>
</dbReference>
<keyword evidence="11" id="KW-0732">Signal</keyword>
<keyword evidence="8" id="KW-0472">Membrane</keyword>
<evidence type="ECO:0000256" key="3">
    <source>
        <dbReference type="ARBA" id="ARBA00022448"/>
    </source>
</evidence>
<dbReference type="EMBL" id="CP138204">
    <property type="protein sequence ID" value="WPC76633.1"/>
    <property type="molecule type" value="Genomic_DNA"/>
</dbReference>
<evidence type="ECO:0000256" key="7">
    <source>
        <dbReference type="ARBA" id="ARBA00023114"/>
    </source>
</evidence>
<keyword evidence="6" id="KW-0406">Ion transport</keyword>
<dbReference type="InterPro" id="IPR036998">
    <property type="entry name" value="Porin_LamB_sf"/>
</dbReference>